<protein>
    <submittedName>
        <fullName evidence="2">Uncharacterized protein</fullName>
    </submittedName>
</protein>
<dbReference type="Proteomes" id="UP001153269">
    <property type="component" value="Unassembled WGS sequence"/>
</dbReference>
<proteinExistence type="predicted"/>
<keyword evidence="3" id="KW-1185">Reference proteome</keyword>
<gene>
    <name evidence="2" type="ORF">PLEPLA_LOCUS48642</name>
</gene>
<evidence type="ECO:0000256" key="1">
    <source>
        <dbReference type="SAM" id="MobiDB-lite"/>
    </source>
</evidence>
<comment type="caution">
    <text evidence="2">The sequence shown here is derived from an EMBL/GenBank/DDBJ whole genome shotgun (WGS) entry which is preliminary data.</text>
</comment>
<evidence type="ECO:0000313" key="2">
    <source>
        <dbReference type="EMBL" id="CAB1460770.1"/>
    </source>
</evidence>
<organism evidence="2 3">
    <name type="scientific">Pleuronectes platessa</name>
    <name type="common">European plaice</name>
    <dbReference type="NCBI Taxonomy" id="8262"/>
    <lineage>
        <taxon>Eukaryota</taxon>
        <taxon>Metazoa</taxon>
        <taxon>Chordata</taxon>
        <taxon>Craniata</taxon>
        <taxon>Vertebrata</taxon>
        <taxon>Euteleostomi</taxon>
        <taxon>Actinopterygii</taxon>
        <taxon>Neopterygii</taxon>
        <taxon>Teleostei</taxon>
        <taxon>Neoteleostei</taxon>
        <taxon>Acanthomorphata</taxon>
        <taxon>Carangaria</taxon>
        <taxon>Pleuronectiformes</taxon>
        <taxon>Pleuronectoidei</taxon>
        <taxon>Pleuronectidae</taxon>
        <taxon>Pleuronectes</taxon>
    </lineage>
</organism>
<name>A0A9N7ZDU3_PLEPL</name>
<dbReference type="AlphaFoldDB" id="A0A9N7ZDU3"/>
<feature type="compositionally biased region" description="Polar residues" evidence="1">
    <location>
        <begin position="1"/>
        <end position="13"/>
    </location>
</feature>
<dbReference type="EMBL" id="CADEAL010004493">
    <property type="protein sequence ID" value="CAB1460770.1"/>
    <property type="molecule type" value="Genomic_DNA"/>
</dbReference>
<accession>A0A9N7ZDU3</accession>
<sequence length="191" mass="20707">MRQNRVTHQTLTQGLHPLTPSGSVPTETQHRLGFLLGGSVTTGSLRPQQLFGLLPGCGAPGSLILRRAHITEKVSSLLGHRVTLSWLQSRNSEREDVSYAAPGPNSEAFHLLTPPASFSLCFAMFVSVCGFISTSGSDYNRLVRSYVSLFPSSPSISSPTFIPQLPSKRLYKLHTGVSLSRPRHVALRNAG</sequence>
<feature type="region of interest" description="Disordered" evidence="1">
    <location>
        <begin position="1"/>
        <end position="25"/>
    </location>
</feature>
<evidence type="ECO:0000313" key="3">
    <source>
        <dbReference type="Proteomes" id="UP001153269"/>
    </source>
</evidence>
<reference evidence="2" key="1">
    <citation type="submission" date="2020-03" db="EMBL/GenBank/DDBJ databases">
        <authorList>
            <person name="Weist P."/>
        </authorList>
    </citation>
    <scope>NUCLEOTIDE SEQUENCE</scope>
</reference>